<feature type="region of interest" description="Disordered" evidence="1">
    <location>
        <begin position="113"/>
        <end position="135"/>
    </location>
</feature>
<comment type="caution">
    <text evidence="2">The sequence shown here is derived from an EMBL/GenBank/DDBJ whole genome shotgun (WGS) entry which is preliminary data.</text>
</comment>
<name>A0A0D6NLA8_9PROT</name>
<dbReference type="AlphaFoldDB" id="A0A0D6NLA8"/>
<dbReference type="RefSeq" id="WP_048841911.1">
    <property type="nucleotide sequence ID" value="NZ_BAMX01000031.1"/>
</dbReference>
<dbReference type="EMBL" id="BAMX01000031">
    <property type="protein sequence ID" value="GAN66867.1"/>
    <property type="molecule type" value="Genomic_DNA"/>
</dbReference>
<organism evidence="2 3">
    <name type="scientific">Acetobacter orientalis</name>
    <dbReference type="NCBI Taxonomy" id="146474"/>
    <lineage>
        <taxon>Bacteria</taxon>
        <taxon>Pseudomonadati</taxon>
        <taxon>Pseudomonadota</taxon>
        <taxon>Alphaproteobacteria</taxon>
        <taxon>Acetobacterales</taxon>
        <taxon>Acetobacteraceae</taxon>
        <taxon>Acetobacter</taxon>
    </lineage>
</organism>
<accession>A0A6N3SXS2</accession>
<evidence type="ECO:0000256" key="1">
    <source>
        <dbReference type="SAM" id="MobiDB-lite"/>
    </source>
</evidence>
<gene>
    <name evidence="2" type="ORF">Abor_031_033</name>
</gene>
<dbReference type="GeneID" id="76205008"/>
<dbReference type="STRING" id="1231341.Abor_031_033"/>
<dbReference type="Proteomes" id="UP000032670">
    <property type="component" value="Unassembled WGS sequence"/>
</dbReference>
<evidence type="ECO:0000313" key="2">
    <source>
        <dbReference type="EMBL" id="GAN66867.1"/>
    </source>
</evidence>
<reference evidence="2 3" key="1">
    <citation type="submission" date="2012-11" db="EMBL/GenBank/DDBJ databases">
        <title>Whole genome sequence of Acetobacter orientalis 21F-2.</title>
        <authorList>
            <person name="Azuma Y."/>
            <person name="Higashiura N."/>
            <person name="Hirakawa H."/>
            <person name="Matsushita K."/>
        </authorList>
    </citation>
    <scope>NUCLEOTIDE SEQUENCE [LARGE SCALE GENOMIC DNA]</scope>
    <source>
        <strain evidence="2 3">21F-2</strain>
    </source>
</reference>
<protein>
    <submittedName>
        <fullName evidence="2">Uncharacterized protein</fullName>
    </submittedName>
</protein>
<keyword evidence="3" id="KW-1185">Reference proteome</keyword>
<accession>A0A0D6NLA8</accession>
<evidence type="ECO:0000313" key="3">
    <source>
        <dbReference type="Proteomes" id="UP000032670"/>
    </source>
</evidence>
<sequence>MTDKPTGVFVRLPLSDEQEEQFDTFYGLGGGLEKAVSCLGTPVTGGELEVVGYITDNRPFDTNTLTHWILYKHRQHDREYGVVLQSDALAQIAARDAEITRLREALVQQKTFHESEDKSLSKQPPSSQGAWRRNQHQEQIELIDEALKGGAA</sequence>
<proteinExistence type="predicted"/>